<dbReference type="InterPro" id="IPR036390">
    <property type="entry name" value="WH_DNA-bd_sf"/>
</dbReference>
<proteinExistence type="predicted"/>
<evidence type="ECO:0000256" key="3">
    <source>
        <dbReference type="ARBA" id="ARBA00023163"/>
    </source>
</evidence>
<dbReference type="STRING" id="749414.SBI_09326"/>
<evidence type="ECO:0000313" key="7">
    <source>
        <dbReference type="Proteomes" id="UP000000377"/>
    </source>
</evidence>
<evidence type="ECO:0000259" key="5">
    <source>
        <dbReference type="PROSITE" id="PS51118"/>
    </source>
</evidence>
<dbReference type="Proteomes" id="UP000000377">
    <property type="component" value="Chromosome"/>
</dbReference>
<keyword evidence="7" id="KW-1185">Reference proteome</keyword>
<keyword evidence="3" id="KW-0804">Transcription</keyword>
<evidence type="ECO:0000256" key="2">
    <source>
        <dbReference type="ARBA" id="ARBA00023125"/>
    </source>
</evidence>
<dbReference type="eggNOG" id="COG1733">
    <property type="taxonomic scope" value="Bacteria"/>
</dbReference>
<feature type="compositionally biased region" description="Low complexity" evidence="4">
    <location>
        <begin position="96"/>
        <end position="108"/>
    </location>
</feature>
<dbReference type="PANTHER" id="PTHR33204:SF37">
    <property type="entry name" value="HTH-TYPE TRANSCRIPTIONAL REGULATOR YODB"/>
    <property type="match status" value="1"/>
</dbReference>
<accession>D7C5R5</accession>
<protein>
    <recommendedName>
        <fullName evidence="5">HTH hxlR-type domain-containing protein</fullName>
    </recommendedName>
</protein>
<dbReference type="InterPro" id="IPR036388">
    <property type="entry name" value="WH-like_DNA-bd_sf"/>
</dbReference>
<keyword evidence="2" id="KW-0238">DNA-binding</keyword>
<evidence type="ECO:0000256" key="4">
    <source>
        <dbReference type="SAM" id="MobiDB-lite"/>
    </source>
</evidence>
<name>D7C5R5_STRBB</name>
<dbReference type="InterPro" id="IPR002577">
    <property type="entry name" value="HTH_HxlR"/>
</dbReference>
<dbReference type="Pfam" id="PF01638">
    <property type="entry name" value="HxlR"/>
    <property type="match status" value="1"/>
</dbReference>
<dbReference type="HOGENOM" id="CLU_2119658_0_0_11"/>
<dbReference type="Gene3D" id="1.10.10.10">
    <property type="entry name" value="Winged helix-like DNA-binding domain superfamily/Winged helix DNA-binding domain"/>
    <property type="match status" value="1"/>
</dbReference>
<dbReference type="PROSITE" id="PS51118">
    <property type="entry name" value="HTH_HXLR"/>
    <property type="match status" value="1"/>
</dbReference>
<evidence type="ECO:0000313" key="6">
    <source>
        <dbReference type="EMBL" id="ADI12444.1"/>
    </source>
</evidence>
<gene>
    <name evidence="6" type="ordered locus">SBI_09326</name>
</gene>
<evidence type="ECO:0000256" key="1">
    <source>
        <dbReference type="ARBA" id="ARBA00023015"/>
    </source>
</evidence>
<dbReference type="AlphaFoldDB" id="D7C5R5"/>
<dbReference type="KEGG" id="sbh:SBI_09326"/>
<organism evidence="6 7">
    <name type="scientific">Streptomyces bingchenggensis (strain BCW-1)</name>
    <dbReference type="NCBI Taxonomy" id="749414"/>
    <lineage>
        <taxon>Bacteria</taxon>
        <taxon>Bacillati</taxon>
        <taxon>Actinomycetota</taxon>
        <taxon>Actinomycetes</taxon>
        <taxon>Kitasatosporales</taxon>
        <taxon>Streptomycetaceae</taxon>
        <taxon>Streptomyces</taxon>
    </lineage>
</organism>
<sequence>MLVSLREGYSELQRSLGAISRKMLSQTLRTMERDGLVLRSVDPRSSPPLVPYSLTEPGRELAEETRTLCPWTEKRTAMVQEAHATDARTPTRRPETTTAPKPATGPARVAAGSR</sequence>
<feature type="region of interest" description="Disordered" evidence="4">
    <location>
        <begin position="81"/>
        <end position="114"/>
    </location>
</feature>
<dbReference type="EMBL" id="CP002047">
    <property type="protein sequence ID" value="ADI12444.1"/>
    <property type="molecule type" value="Genomic_DNA"/>
</dbReference>
<feature type="domain" description="HTH hxlR-type" evidence="5">
    <location>
        <begin position="1"/>
        <end position="80"/>
    </location>
</feature>
<reference evidence="6 7" key="1">
    <citation type="journal article" date="2010" name="J. Bacteriol.">
        <title>Genome sequence of the milbemycin-producing bacterium Streptomyces bingchenggensis.</title>
        <authorList>
            <person name="Wang X.J."/>
            <person name="Yan Y.J."/>
            <person name="Zhang B."/>
            <person name="An J."/>
            <person name="Wang J.J."/>
            <person name="Tian J."/>
            <person name="Jiang L."/>
            <person name="Chen Y.H."/>
            <person name="Huang S.X."/>
            <person name="Yin M."/>
            <person name="Zhang J."/>
            <person name="Gao A.L."/>
            <person name="Liu C.X."/>
            <person name="Zhu Z.X."/>
            <person name="Xiang W.S."/>
        </authorList>
    </citation>
    <scope>NUCLEOTIDE SEQUENCE [LARGE SCALE GENOMIC DNA]</scope>
    <source>
        <strain evidence="6 7">BCW-1</strain>
    </source>
</reference>
<dbReference type="SUPFAM" id="SSF46785">
    <property type="entry name" value="Winged helix' DNA-binding domain"/>
    <property type="match status" value="1"/>
</dbReference>
<keyword evidence="1" id="KW-0805">Transcription regulation</keyword>
<dbReference type="GO" id="GO:0003677">
    <property type="term" value="F:DNA binding"/>
    <property type="evidence" value="ECO:0007669"/>
    <property type="project" value="UniProtKB-KW"/>
</dbReference>
<dbReference type="PANTHER" id="PTHR33204">
    <property type="entry name" value="TRANSCRIPTIONAL REGULATOR, MARR FAMILY"/>
    <property type="match status" value="1"/>
</dbReference>